<dbReference type="EMBL" id="LAZR01002558">
    <property type="protein sequence ID" value="KKN28493.1"/>
    <property type="molecule type" value="Genomic_DNA"/>
</dbReference>
<comment type="caution">
    <text evidence="1">The sequence shown here is derived from an EMBL/GenBank/DDBJ whole genome shotgun (WGS) entry which is preliminary data.</text>
</comment>
<reference evidence="1" key="1">
    <citation type="journal article" date="2015" name="Nature">
        <title>Complex archaea that bridge the gap between prokaryotes and eukaryotes.</title>
        <authorList>
            <person name="Spang A."/>
            <person name="Saw J.H."/>
            <person name="Jorgensen S.L."/>
            <person name="Zaremba-Niedzwiedzka K."/>
            <person name="Martijn J."/>
            <person name="Lind A.E."/>
            <person name="van Eijk R."/>
            <person name="Schleper C."/>
            <person name="Guy L."/>
            <person name="Ettema T.J."/>
        </authorList>
    </citation>
    <scope>NUCLEOTIDE SEQUENCE</scope>
</reference>
<organism evidence="1">
    <name type="scientific">marine sediment metagenome</name>
    <dbReference type="NCBI Taxonomy" id="412755"/>
    <lineage>
        <taxon>unclassified sequences</taxon>
        <taxon>metagenomes</taxon>
        <taxon>ecological metagenomes</taxon>
    </lineage>
</organism>
<protein>
    <submittedName>
        <fullName evidence="1">Uncharacterized protein</fullName>
    </submittedName>
</protein>
<proteinExistence type="predicted"/>
<accession>A0A0F9SGJ5</accession>
<name>A0A0F9SGJ5_9ZZZZ</name>
<gene>
    <name evidence="1" type="ORF">LCGC14_0853800</name>
</gene>
<sequence length="567" mass="64185">MKLDQLNPDTVALRPAHTVMRLARMGSFHQSRLSFMRVLLRRLKAECWRFERRAFEIEAKGIGHAVYTMHGPDRSYSLVAFAHDLPPEQRSDRVIATAWDATFALFDGLPTKADIHRLSRNIPLQEAGRVTASELTVSRANRSVRLFDHVVDCLSRGEQPHVAHVDAVGYLMRTTAVYGSGKLGAADRESICDRPEFAAPFQAEMLTVFLIRGFVLDLVEHLAALRSPERAVPLDPELRRRFGIGNSTGLGMAPFLLNHPILLNNWIEARETALARVRALPTVSPVDAKAFRVMLRRGQRNVDDWHSEHALQCDKIALLKADLDRLTEHLETGALEKVMPWDRLYRWSESALSLEGQELLVALMMEPYGALVDDLPARMSADEAAGFAIDGRMTVRQLRDILAANYAWALEIDWTLPESQARAWYVSAEKLEPRLGERRSEPIAAYEQPLAPGRDATLLISALASENPETRVADVLLRHPEHRHITRRVQIAARYPYAEIRDNTIAADVLPIDLLRAKLSFFGACHFDPRSDRWVRINMFRNAPFPHEVAQMEFAGWTYPAVQEILE</sequence>
<dbReference type="AlphaFoldDB" id="A0A0F9SGJ5"/>
<evidence type="ECO:0000313" key="1">
    <source>
        <dbReference type="EMBL" id="KKN28493.1"/>
    </source>
</evidence>